<dbReference type="Gene3D" id="1.20.910.10">
    <property type="entry name" value="Heme oxygenase-like"/>
    <property type="match status" value="1"/>
</dbReference>
<dbReference type="AlphaFoldDB" id="A0A1I5QB33"/>
<accession>A0A1I5QB33</accession>
<dbReference type="PANTHER" id="PTHR40279:SF3">
    <property type="entry name" value="4-AMINOBENZOATE SYNTHASE"/>
    <property type="match status" value="1"/>
</dbReference>
<sequence length="223" mass="25243">MEFFEQLQHQTRNEREYLLGAPIFAAAFDGSATLEQYIAFLTQAYHHVKHTVPLLMACGARLPERLEWLREAIAEYIEEELGHQEWILNDIRACGGDPDRVRNSQPALPTELMVAYVYDRIARHNPVSFFGMVNVLEGTSIALASQAAGVLQDRLQLPAQAFSYLTSHGSLDLEHMELFKKLMNRLDNEDDQTAVLHTAAVVYRLYGDIFRSLTGTGHDHATQ</sequence>
<dbReference type="RefSeq" id="WP_090500319.1">
    <property type="nucleotide sequence ID" value="NZ_FOWX01000010.1"/>
</dbReference>
<dbReference type="InterPro" id="IPR039068">
    <property type="entry name" value="PqqC-like"/>
</dbReference>
<organism evidence="2 3">
    <name type="scientific">Pseudomonas borbori</name>
    <dbReference type="NCBI Taxonomy" id="289003"/>
    <lineage>
        <taxon>Bacteria</taxon>
        <taxon>Pseudomonadati</taxon>
        <taxon>Pseudomonadota</taxon>
        <taxon>Gammaproteobacteria</taxon>
        <taxon>Pseudomonadales</taxon>
        <taxon>Pseudomonadaceae</taxon>
        <taxon>Pseudomonas</taxon>
    </lineage>
</organism>
<dbReference type="OrthoDB" id="5177824at2"/>
<dbReference type="SUPFAM" id="SSF48613">
    <property type="entry name" value="Heme oxygenase-like"/>
    <property type="match status" value="1"/>
</dbReference>
<dbReference type="InterPro" id="IPR016084">
    <property type="entry name" value="Haem_Oase-like_multi-hlx"/>
</dbReference>
<dbReference type="STRING" id="289003.SAMN05216190_11091"/>
<keyword evidence="3" id="KW-1185">Reference proteome</keyword>
<dbReference type="PANTHER" id="PTHR40279">
    <property type="entry name" value="PQQC-LIKE PROTEIN"/>
    <property type="match status" value="1"/>
</dbReference>
<dbReference type="Pfam" id="PF14518">
    <property type="entry name" value="Haem_oxygenas_2"/>
    <property type="match status" value="1"/>
</dbReference>
<gene>
    <name evidence="2" type="ORF">SAMN05216190_11091</name>
</gene>
<dbReference type="SMART" id="SM01236">
    <property type="entry name" value="Haem_oxygenase_2"/>
    <property type="match status" value="1"/>
</dbReference>
<name>A0A1I5QB33_9PSED</name>
<dbReference type="GO" id="GO:0016491">
    <property type="term" value="F:oxidoreductase activity"/>
    <property type="evidence" value="ECO:0007669"/>
    <property type="project" value="UniProtKB-KW"/>
</dbReference>
<evidence type="ECO:0000313" key="2">
    <source>
        <dbReference type="EMBL" id="SFP43465.1"/>
    </source>
</evidence>
<reference evidence="3" key="1">
    <citation type="submission" date="2016-10" db="EMBL/GenBank/DDBJ databases">
        <authorList>
            <person name="Varghese N."/>
            <person name="Submissions S."/>
        </authorList>
    </citation>
    <scope>NUCLEOTIDE SEQUENCE [LARGE SCALE GENOMIC DNA]</scope>
    <source>
        <strain evidence="3">DSM 17834</strain>
    </source>
</reference>
<protein>
    <submittedName>
        <fullName evidence="2">Pyrroloquinoline quinone (PQQ) biosynthesis protein C</fullName>
    </submittedName>
</protein>
<proteinExistence type="predicted"/>
<dbReference type="EMBL" id="FOWX01000010">
    <property type="protein sequence ID" value="SFP43465.1"/>
    <property type="molecule type" value="Genomic_DNA"/>
</dbReference>
<keyword evidence="1" id="KW-0560">Oxidoreductase</keyword>
<dbReference type="Proteomes" id="UP000198784">
    <property type="component" value="Unassembled WGS sequence"/>
</dbReference>
<evidence type="ECO:0000313" key="3">
    <source>
        <dbReference type="Proteomes" id="UP000198784"/>
    </source>
</evidence>
<evidence type="ECO:0000256" key="1">
    <source>
        <dbReference type="ARBA" id="ARBA00023002"/>
    </source>
</evidence>